<protein>
    <recommendedName>
        <fullName evidence="3">beta-lactamase</fullName>
        <ecNumber evidence="3">3.5.2.6</ecNumber>
    </recommendedName>
</protein>
<reference evidence="5" key="1">
    <citation type="submission" date="2015-02" db="EMBL/GenBank/DDBJ databases">
        <authorList>
            <person name="Chooi Y.-H."/>
        </authorList>
    </citation>
    <scope>NUCLEOTIDE SEQUENCE [LARGE SCALE GENOMIC DNA]</scope>
    <source>
        <strain evidence="5">LAMA 915</strain>
    </source>
</reference>
<accession>A0A0L1KBD5</accession>
<dbReference type="InterPro" id="IPR012338">
    <property type="entry name" value="Beta-lactam/transpept-like"/>
</dbReference>
<dbReference type="Pfam" id="PF13354">
    <property type="entry name" value="Beta-lactamase2"/>
    <property type="match status" value="1"/>
</dbReference>
<dbReference type="PANTHER" id="PTHR35333">
    <property type="entry name" value="BETA-LACTAMASE"/>
    <property type="match status" value="1"/>
</dbReference>
<dbReference type="PANTHER" id="PTHR35333:SF3">
    <property type="entry name" value="BETA-LACTAMASE-TYPE TRANSPEPTIDASE FOLD CONTAINING PROTEIN"/>
    <property type="match status" value="1"/>
</dbReference>
<dbReference type="RefSeq" id="WP_228135296.1">
    <property type="nucleotide sequence ID" value="NZ_JYNE01000027.1"/>
</dbReference>
<dbReference type="AlphaFoldDB" id="A0A0L1KBD5"/>
<dbReference type="PRINTS" id="PR00118">
    <property type="entry name" value="BLACTAMASEA"/>
</dbReference>
<proteinExistence type="inferred from homology"/>
<feature type="domain" description="Beta-lactamase class A catalytic" evidence="4">
    <location>
        <begin position="70"/>
        <end position="329"/>
    </location>
</feature>
<dbReference type="Proteomes" id="UP000037446">
    <property type="component" value="Unassembled WGS sequence"/>
</dbReference>
<evidence type="ECO:0000259" key="4">
    <source>
        <dbReference type="Pfam" id="PF13354"/>
    </source>
</evidence>
<evidence type="ECO:0000313" key="5">
    <source>
        <dbReference type="EMBL" id="KNH01189.1"/>
    </source>
</evidence>
<dbReference type="GO" id="GO:0008800">
    <property type="term" value="F:beta-lactamase activity"/>
    <property type="evidence" value="ECO:0007669"/>
    <property type="project" value="UniProtKB-EC"/>
</dbReference>
<dbReference type="EMBL" id="JYNE01000027">
    <property type="protein sequence ID" value="KNH01189.1"/>
    <property type="molecule type" value="Genomic_DNA"/>
</dbReference>
<dbReference type="Gene3D" id="3.40.710.10">
    <property type="entry name" value="DD-peptidase/beta-lactamase superfamily"/>
    <property type="match status" value="1"/>
</dbReference>
<dbReference type="SUPFAM" id="SSF56601">
    <property type="entry name" value="beta-lactamase/transpeptidase-like"/>
    <property type="match status" value="1"/>
</dbReference>
<dbReference type="InterPro" id="IPR045155">
    <property type="entry name" value="Beta-lactam_cat"/>
</dbReference>
<gene>
    <name evidence="5" type="ORF">J121_2205</name>
</gene>
<dbReference type="EC" id="3.5.2.6" evidence="3"/>
<evidence type="ECO:0000256" key="2">
    <source>
        <dbReference type="ARBA" id="ARBA00009009"/>
    </source>
</evidence>
<evidence type="ECO:0000313" key="6">
    <source>
        <dbReference type="Proteomes" id="UP000037446"/>
    </source>
</evidence>
<organism evidence="5 6">
    <name type="scientific">Qipengyuania citrea LAMA 915</name>
    <dbReference type="NCBI Taxonomy" id="1306953"/>
    <lineage>
        <taxon>Bacteria</taxon>
        <taxon>Pseudomonadati</taxon>
        <taxon>Pseudomonadota</taxon>
        <taxon>Alphaproteobacteria</taxon>
        <taxon>Sphingomonadales</taxon>
        <taxon>Erythrobacteraceae</taxon>
        <taxon>Qipengyuania</taxon>
    </lineage>
</organism>
<name>A0A0L1KBD5_9SPHN</name>
<keyword evidence="5" id="KW-0378">Hydrolase</keyword>
<dbReference type="PATRIC" id="fig|1306953.7.peg.2279"/>
<dbReference type="STRING" id="1306953.J121_2205"/>
<dbReference type="InterPro" id="IPR000871">
    <property type="entry name" value="Beta-lactam_class-A"/>
</dbReference>
<comment type="caution">
    <text evidence="5">The sequence shown here is derived from an EMBL/GenBank/DDBJ whole genome shotgun (WGS) entry which is preliminary data.</text>
</comment>
<sequence>MTLPFRFLLVAIPVLLLALLVVWLPHLQAPADPLVEQASEAVEAPPLTPAQAALDRAISRIGGTFDGHVGIAVRDLAARRTLHFNGLEQFPQQSVSKLWVALTALDEVDAGRLDLGEMVRIRAGDLTVFHQPIRDIVRRDGSFSADYAELVERAITQSDNTANDRILRRVGGPAAVQDFLDTHGLSSIRFGTDERSKQSAIAGLEWRQDYAQGPAFFEARDEVSPAVRRSAFEAYLADPLDGAPPVAVVGALAKLHRGELLSPGSTSLLLGTLARTRSGPQRLKAGAPEDWTVRHKTGTGQFYDGEQSGYNDIGLITSPAGRTYAVAVMIARTREPTPVRMEMMQEVVRAVVRYDEALPAVAPDAG</sequence>
<evidence type="ECO:0000256" key="1">
    <source>
        <dbReference type="ARBA" id="ARBA00001526"/>
    </source>
</evidence>
<dbReference type="GO" id="GO:0046677">
    <property type="term" value="P:response to antibiotic"/>
    <property type="evidence" value="ECO:0007669"/>
    <property type="project" value="InterPro"/>
</dbReference>
<comment type="similarity">
    <text evidence="2">Belongs to the class-A beta-lactamase family.</text>
</comment>
<evidence type="ECO:0000256" key="3">
    <source>
        <dbReference type="ARBA" id="ARBA00012865"/>
    </source>
</evidence>
<comment type="catalytic activity">
    <reaction evidence="1">
        <text>a beta-lactam + H2O = a substituted beta-amino acid</text>
        <dbReference type="Rhea" id="RHEA:20401"/>
        <dbReference type="ChEBI" id="CHEBI:15377"/>
        <dbReference type="ChEBI" id="CHEBI:35627"/>
        <dbReference type="ChEBI" id="CHEBI:140347"/>
        <dbReference type="EC" id="3.5.2.6"/>
    </reaction>
</comment>
<dbReference type="GO" id="GO:0030655">
    <property type="term" value="P:beta-lactam antibiotic catabolic process"/>
    <property type="evidence" value="ECO:0007669"/>
    <property type="project" value="InterPro"/>
</dbReference>